<evidence type="ECO:0000256" key="5">
    <source>
        <dbReference type="PROSITE-ProRule" id="PRU01343"/>
    </source>
</evidence>
<evidence type="ECO:0000313" key="9">
    <source>
        <dbReference type="Proteomes" id="UP000683000"/>
    </source>
</evidence>
<dbReference type="InterPro" id="IPR011047">
    <property type="entry name" value="Quinoprotein_ADH-like_sf"/>
</dbReference>
<name>A0A8I3AAM0_9AGAM</name>
<dbReference type="EMBL" id="JAGFBS010000012">
    <property type="protein sequence ID" value="KAG6376368.1"/>
    <property type="molecule type" value="Genomic_DNA"/>
</dbReference>
<dbReference type="SUPFAM" id="SSF50978">
    <property type="entry name" value="WD40 repeat-like"/>
    <property type="match status" value="1"/>
</dbReference>
<dbReference type="InterPro" id="IPR036322">
    <property type="entry name" value="WD40_repeat_dom_sf"/>
</dbReference>
<dbReference type="OrthoDB" id="10250769at2759"/>
<dbReference type="InterPro" id="IPR013665">
    <property type="entry name" value="Sfi1_dom"/>
</dbReference>
<evidence type="ECO:0000256" key="1">
    <source>
        <dbReference type="ARBA" id="ARBA00022723"/>
    </source>
</evidence>
<evidence type="ECO:0000256" key="2">
    <source>
        <dbReference type="ARBA" id="ARBA00022771"/>
    </source>
</evidence>
<dbReference type="InterPro" id="IPR010666">
    <property type="entry name" value="Znf_GRF"/>
</dbReference>
<gene>
    <name evidence="8" type="ORF">JVT61DRAFT_2353</name>
</gene>
<dbReference type="InterPro" id="IPR001680">
    <property type="entry name" value="WD40_rpt"/>
</dbReference>
<protein>
    <recommendedName>
        <fullName evidence="7">GRF-type domain-containing protein</fullName>
    </recommendedName>
</protein>
<keyword evidence="9" id="KW-1185">Reference proteome</keyword>
<dbReference type="SMART" id="SM00320">
    <property type="entry name" value="WD40"/>
    <property type="match status" value="10"/>
</dbReference>
<keyword evidence="3" id="KW-0862">Zinc</keyword>
<keyword evidence="4" id="KW-0853">WD repeat</keyword>
<evidence type="ECO:0000313" key="8">
    <source>
        <dbReference type="EMBL" id="KAG6376368.1"/>
    </source>
</evidence>
<dbReference type="Pfam" id="PF08457">
    <property type="entry name" value="Sfi1"/>
    <property type="match status" value="1"/>
</dbReference>
<evidence type="ECO:0000256" key="3">
    <source>
        <dbReference type="ARBA" id="ARBA00022833"/>
    </source>
</evidence>
<feature type="domain" description="GRF-type" evidence="7">
    <location>
        <begin position="965"/>
        <end position="1008"/>
    </location>
</feature>
<dbReference type="GO" id="GO:0008270">
    <property type="term" value="F:zinc ion binding"/>
    <property type="evidence" value="ECO:0007669"/>
    <property type="project" value="UniProtKB-KW"/>
</dbReference>
<feature type="region of interest" description="Disordered" evidence="6">
    <location>
        <begin position="1591"/>
        <end position="1612"/>
    </location>
</feature>
<dbReference type="Gene3D" id="2.130.10.10">
    <property type="entry name" value="YVTN repeat-like/Quinoprotein amine dehydrogenase"/>
    <property type="match status" value="2"/>
</dbReference>
<dbReference type="GO" id="GO:0006364">
    <property type="term" value="P:rRNA processing"/>
    <property type="evidence" value="ECO:0007669"/>
    <property type="project" value="InterPro"/>
</dbReference>
<dbReference type="Pfam" id="PF25171">
    <property type="entry name" value="Beta-prop_WDR36-Utp21_1st"/>
    <property type="match status" value="1"/>
</dbReference>
<feature type="compositionally biased region" description="Basic residues" evidence="6">
    <location>
        <begin position="1455"/>
        <end position="1467"/>
    </location>
</feature>
<feature type="region of interest" description="Disordered" evidence="6">
    <location>
        <begin position="1022"/>
        <end position="1067"/>
    </location>
</feature>
<proteinExistence type="predicted"/>
<dbReference type="InterPro" id="IPR059157">
    <property type="entry name" value="WDR36-Utp21_N"/>
</dbReference>
<feature type="region of interest" description="Disordered" evidence="6">
    <location>
        <begin position="1145"/>
        <end position="1213"/>
    </location>
</feature>
<feature type="region of interest" description="Disordered" evidence="6">
    <location>
        <begin position="1444"/>
        <end position="1573"/>
    </location>
</feature>
<dbReference type="InterPro" id="IPR007319">
    <property type="entry name" value="WDR36/Utp21_C"/>
</dbReference>
<feature type="compositionally biased region" description="Polar residues" evidence="6">
    <location>
        <begin position="1088"/>
        <end position="1104"/>
    </location>
</feature>
<evidence type="ECO:0000259" key="7">
    <source>
        <dbReference type="PROSITE" id="PS51999"/>
    </source>
</evidence>
<dbReference type="SUPFAM" id="SSF50998">
    <property type="entry name" value="Quinoprotein alcohol dehydrogenase-like"/>
    <property type="match status" value="1"/>
</dbReference>
<feature type="region of interest" description="Disordered" evidence="6">
    <location>
        <begin position="1"/>
        <end position="35"/>
    </location>
</feature>
<feature type="region of interest" description="Disordered" evidence="6">
    <location>
        <begin position="1332"/>
        <end position="1353"/>
    </location>
</feature>
<dbReference type="PANTHER" id="PTHR22840">
    <property type="entry name" value="WD REPEAT-CONTAINING PROTEIN 36"/>
    <property type="match status" value="1"/>
</dbReference>
<comment type="caution">
    <text evidence="8">The sequence shown here is derived from an EMBL/GenBank/DDBJ whole genome shotgun (WGS) entry which is preliminary data.</text>
</comment>
<dbReference type="InterPro" id="IPR015943">
    <property type="entry name" value="WD40/YVTN_repeat-like_dom_sf"/>
</dbReference>
<keyword evidence="1" id="KW-0479">Metal-binding</keyword>
<accession>A0A8I3AAM0</accession>
<keyword evidence="2 5" id="KW-0863">Zinc-finger</keyword>
<dbReference type="PROSITE" id="PS50082">
    <property type="entry name" value="WD_REPEATS_2"/>
    <property type="match status" value="1"/>
</dbReference>
<feature type="compositionally biased region" description="Polar residues" evidence="6">
    <location>
        <begin position="1145"/>
        <end position="1155"/>
    </location>
</feature>
<dbReference type="Proteomes" id="UP000683000">
    <property type="component" value="Unassembled WGS sequence"/>
</dbReference>
<reference evidence="8" key="1">
    <citation type="submission" date="2021-03" db="EMBL/GenBank/DDBJ databases">
        <title>Evolutionary innovations through gain and loss of genes in the ectomycorrhizal Boletales.</title>
        <authorList>
            <person name="Wu G."/>
            <person name="Miyauchi S."/>
            <person name="Morin E."/>
            <person name="Yang Z.-L."/>
            <person name="Xu J."/>
            <person name="Martin F.M."/>
        </authorList>
    </citation>
    <scope>NUCLEOTIDE SEQUENCE</scope>
    <source>
        <strain evidence="8">BR01</strain>
    </source>
</reference>
<dbReference type="PROSITE" id="PS51999">
    <property type="entry name" value="ZF_GRF"/>
    <property type="match status" value="1"/>
</dbReference>
<evidence type="ECO:0000256" key="4">
    <source>
        <dbReference type="PROSITE-ProRule" id="PRU00221"/>
    </source>
</evidence>
<feature type="region of interest" description="Disordered" evidence="6">
    <location>
        <begin position="1082"/>
        <end position="1127"/>
    </location>
</feature>
<feature type="repeat" description="WD" evidence="4">
    <location>
        <begin position="319"/>
        <end position="350"/>
    </location>
</feature>
<sequence>MVQFTEPGGIRERPQKRIRTSAKPAPSETTQNLPGDTRLFAPFRALGLVTNHIPFYLQTRSHKGATEGPRIHLLTCLGRSWALWEGGKMTLLFVGPDEPDPISCLTMEGDAIWATSSVHVIKYLRGKEVVRATSPLGTPLASMVIFGSLLLALTEDGGRMLVWDVSRDEPSFSCTIQFDIGFTAVMVLHPATYLNKVLVASSEGDLQLWNMRTQTCIHKFSSSKLLTTQSLVNMTSSAITALVQSPAIDVVGIGFTSGEVSVYDIRADERLMRMFMEGGAIRGLSFRSDGHQVLASVSSHGHLALWDLNSGGRLLHLVRGAHDGAISAVQWVSGQPILITSGEDNCVKQWLFDSPTTTPRLLKFRSGHHAPPHLIRYYGEDGKQLLTASADRSLRYTSVVRDSRSFEMSQGSLVKKAAVLSKSLASLKFPSITSIAHSTTRSKDWDDVLTAHTDEPVARSWTVLNKRLGRHTWNYADGAKRKSSSGSVKCVCVSACGNFGIAGSSTGEIHMWNMQSGLKRKAFKVGPCPQAVAERLKVTSRSKASERNITGLATDALNRLVIASTLDGTINFFDFHTTKLDYTLVLSSSAQSMNLHRNSGLLAVVCEDMTVRVVDIETKRIVRELLCGQARILDIAFSPDSRWIISTSLDAIIRTFDIPTGGLIDAFRTPSIATSIAFSPANDFLATAHVDSVGIFLWANRAQFTEVTLRTVSEKDITEVSMPSMQGEVALEALTGLAIEDKPIDVFSTPPQLDGELVTLTLLPRSRWQTLLSLEVIQQRNQPTEPPKKPEQAPFFLPTLPGVEQRFAIEEKKQEKSEKKTRLDKTMTKSRSILQTKLAKLKKDSSDDELFDYIKSLSPAAIDIELRSLVTLDHLRQFLDALKRRLQSHRDFEAVQTLQSVFLQMHGKMLIDNGELLSELEELVETQEKESGRILELLASSLATPTVLLTVMSSGGLAPDGKVYCNHMDEAAKHESTTLKNPNRDFYCCKRSQGDANRCKFWHWADQVPRLKDNVGHAATSSAVQSLAPRPFKQGGPRVQPITTPSVRTSQQQFSPPRSPAESPQRRKRLDAIEAGLRQREQDLIATRQPSSSMERGASTSPSGVQADCQPASPVPTEPEPEPEVEAQPRRSFLGLLDSPELIPSTMQEEGQPSTPKKRRISLPTEGSEIPRRAAPFGGGLLLTPPQTIRRGMQPDGPEPVSPIVRSRKGKERESVLLVQTHDQDGFDREPQEEDSLPLFTLPEDTSSTSSVSPTIAENVLDYNDGIKARVKAFSEYMDSFDIAQAAKSLQTIERQKIQYEYRDRSQKMRIEELVEEKDILIAEITQLKEALERPTHTSSPAKSLLPTAPSSLSVSDASRASAVSRSELQALSPTEVDFLDAVIRRIAPNATSFLSGLKAYNDELHDRGLDSQTETVHYGRLLEICKLRGPSWQVKWDGVKKQYGYGSMPQRPPPRPRPKTPPKRRQTSFPRPTRSPTYFMAPVRDDDDDVFTLHSHQDRDESETAQGTVTTEENREECSSDTEREDQPARYDIRRPRQAQGASQTRQPNPLASRPANPILPPSLTHPATPRPQSIYQAGIRRAWEDTSDTTDGVMFLPSNTPPSYRAATRTGPTCKSAEAELRSHSPRAPSPIKFPKPEPHVQPAFPQSRERKGSVINDEDAWKKIKLARDEEDADKFRDDKLLERCWEIWLLGYQWMITTNQQVSEARDNVILGSALRRWRNVTASLVEKQKHAITLANTRCLRAALTLWKIKLREKRQITWRNDMRTKMKTIREKRDLKIQKDAWAKWRQSFRSHLSELQYNERIVLRFFMRWKSGLSKLDCLETAAEQFYRRTTCSAVVQTWKRWKKALAIKDAEKAVATKIGLRLSREVMQTWKKYTYERQTAIGFYDVYVMKRVFRSWKTAQDRIRVGPWVCAGTHRFITLAENGKKGR</sequence>
<dbReference type="Pfam" id="PF04192">
    <property type="entry name" value="Utp21"/>
    <property type="match status" value="1"/>
</dbReference>
<organism evidence="8 9">
    <name type="scientific">Boletus reticuloceps</name>
    <dbReference type="NCBI Taxonomy" id="495285"/>
    <lineage>
        <taxon>Eukaryota</taxon>
        <taxon>Fungi</taxon>
        <taxon>Dikarya</taxon>
        <taxon>Basidiomycota</taxon>
        <taxon>Agaricomycotina</taxon>
        <taxon>Agaricomycetes</taxon>
        <taxon>Agaricomycetidae</taxon>
        <taxon>Boletales</taxon>
        <taxon>Boletineae</taxon>
        <taxon>Boletaceae</taxon>
        <taxon>Boletoideae</taxon>
        <taxon>Boletus</taxon>
    </lineage>
</organism>
<dbReference type="Pfam" id="PF25168">
    <property type="entry name" value="Beta-prop_WDR36-Utp21_2nd"/>
    <property type="match status" value="1"/>
</dbReference>
<dbReference type="GO" id="GO:0034388">
    <property type="term" value="C:Pwp2p-containing subcomplex of 90S preribosome"/>
    <property type="evidence" value="ECO:0007669"/>
    <property type="project" value="TreeGrafter"/>
</dbReference>
<dbReference type="PANTHER" id="PTHR22840:SF12">
    <property type="entry name" value="WD REPEAT-CONTAINING PROTEIN 36"/>
    <property type="match status" value="1"/>
</dbReference>
<feature type="compositionally biased region" description="Basic and acidic residues" evidence="6">
    <location>
        <begin position="1513"/>
        <end position="1536"/>
    </location>
</feature>
<evidence type="ECO:0000256" key="6">
    <source>
        <dbReference type="SAM" id="MobiDB-lite"/>
    </source>
</evidence>
<feature type="region of interest" description="Disordered" evidence="6">
    <location>
        <begin position="1625"/>
        <end position="1655"/>
    </location>
</feature>
<feature type="compositionally biased region" description="Polar residues" evidence="6">
    <location>
        <begin position="1541"/>
        <end position="1551"/>
    </location>
</feature>
<dbReference type="GO" id="GO:0032040">
    <property type="term" value="C:small-subunit processome"/>
    <property type="evidence" value="ECO:0007669"/>
    <property type="project" value="InterPro"/>
</dbReference>
<feature type="compositionally biased region" description="Polar residues" evidence="6">
    <location>
        <begin position="1041"/>
        <end position="1056"/>
    </location>
</feature>